<accession>A0ABP5LNG4</accession>
<dbReference type="Pfam" id="PF00535">
    <property type="entry name" value="Glycos_transf_2"/>
    <property type="match status" value="1"/>
</dbReference>
<feature type="compositionally biased region" description="Low complexity" evidence="1">
    <location>
        <begin position="321"/>
        <end position="337"/>
    </location>
</feature>
<comment type="caution">
    <text evidence="3">The sequence shown here is derived from an EMBL/GenBank/DDBJ whole genome shotgun (WGS) entry which is preliminary data.</text>
</comment>
<dbReference type="PANTHER" id="PTHR43685">
    <property type="entry name" value="GLYCOSYLTRANSFERASE"/>
    <property type="match status" value="1"/>
</dbReference>
<dbReference type="Gene3D" id="3.90.550.10">
    <property type="entry name" value="Spore Coat Polysaccharide Biosynthesis Protein SpsA, Chain A"/>
    <property type="match status" value="1"/>
</dbReference>
<name>A0ABP5LNG4_9ACTN</name>
<evidence type="ECO:0000256" key="1">
    <source>
        <dbReference type="SAM" id="MobiDB-lite"/>
    </source>
</evidence>
<feature type="domain" description="Glycosyltransferase 2-like" evidence="2">
    <location>
        <begin position="17"/>
        <end position="175"/>
    </location>
</feature>
<sequence length="344" mass="36930">MTTVESTTARTTAPTVSVVICTYTLDRWDDLCAAVDSIRAQHLPPTELLVVVDHCPELAREIGRRFPGVRVVHSRQKHGVSGARNTGVESAVGEVVAFLDDDAVADPDWTARLLAPYRDPAVLGVGGQVDSWWETGRPGWFPPEFDWVVGCSYPGSPEETSAVRNFIGANMSFRRAEVLAAGNFRSDLGRIGTSPYGCEETELCLRISARNPGGVLRYEPAVVVRQHVPPARTTWAYFSSRCYAEGRSKALVARYSGTRTGLSSERRYLRRTMPAAVLRCLRHAEFRAAGALCAGVGLTVTGYALGRLGRGAGGGPGSVGTGSAAGEPDEGPAGAARRPTRRRT</sequence>
<evidence type="ECO:0000259" key="2">
    <source>
        <dbReference type="Pfam" id="PF00535"/>
    </source>
</evidence>
<dbReference type="SUPFAM" id="SSF53448">
    <property type="entry name" value="Nucleotide-diphospho-sugar transferases"/>
    <property type="match status" value="1"/>
</dbReference>
<feature type="region of interest" description="Disordered" evidence="1">
    <location>
        <begin position="312"/>
        <end position="344"/>
    </location>
</feature>
<evidence type="ECO:0000313" key="3">
    <source>
        <dbReference type="EMBL" id="GAA2148371.1"/>
    </source>
</evidence>
<organism evidence="3 4">
    <name type="scientific">Kitasatospora kazusensis</name>
    <dbReference type="NCBI Taxonomy" id="407974"/>
    <lineage>
        <taxon>Bacteria</taxon>
        <taxon>Bacillati</taxon>
        <taxon>Actinomycetota</taxon>
        <taxon>Actinomycetes</taxon>
        <taxon>Kitasatosporales</taxon>
        <taxon>Streptomycetaceae</taxon>
        <taxon>Kitasatospora</taxon>
    </lineage>
</organism>
<gene>
    <name evidence="3" type="ORF">GCM10009760_40290</name>
</gene>
<protein>
    <recommendedName>
        <fullName evidence="2">Glycosyltransferase 2-like domain-containing protein</fullName>
    </recommendedName>
</protein>
<dbReference type="InterPro" id="IPR029044">
    <property type="entry name" value="Nucleotide-diphossugar_trans"/>
</dbReference>
<dbReference type="PANTHER" id="PTHR43685:SF2">
    <property type="entry name" value="GLYCOSYLTRANSFERASE 2-LIKE DOMAIN-CONTAINING PROTEIN"/>
    <property type="match status" value="1"/>
</dbReference>
<dbReference type="EMBL" id="BAAANT010000024">
    <property type="protein sequence ID" value="GAA2148371.1"/>
    <property type="molecule type" value="Genomic_DNA"/>
</dbReference>
<proteinExistence type="predicted"/>
<keyword evidence="4" id="KW-1185">Reference proteome</keyword>
<dbReference type="InterPro" id="IPR001173">
    <property type="entry name" value="Glyco_trans_2-like"/>
</dbReference>
<dbReference type="Proteomes" id="UP001422759">
    <property type="component" value="Unassembled WGS sequence"/>
</dbReference>
<reference evidence="4" key="1">
    <citation type="journal article" date="2019" name="Int. J. Syst. Evol. Microbiol.">
        <title>The Global Catalogue of Microorganisms (GCM) 10K type strain sequencing project: providing services to taxonomists for standard genome sequencing and annotation.</title>
        <authorList>
            <consortium name="The Broad Institute Genomics Platform"/>
            <consortium name="The Broad Institute Genome Sequencing Center for Infectious Disease"/>
            <person name="Wu L."/>
            <person name="Ma J."/>
        </authorList>
    </citation>
    <scope>NUCLEOTIDE SEQUENCE [LARGE SCALE GENOMIC DNA]</scope>
    <source>
        <strain evidence="4">JCM 14560</strain>
    </source>
</reference>
<dbReference type="InterPro" id="IPR050834">
    <property type="entry name" value="Glycosyltransf_2"/>
</dbReference>
<evidence type="ECO:0000313" key="4">
    <source>
        <dbReference type="Proteomes" id="UP001422759"/>
    </source>
</evidence>
<dbReference type="RefSeq" id="WP_344466994.1">
    <property type="nucleotide sequence ID" value="NZ_BAAANT010000024.1"/>
</dbReference>
<dbReference type="CDD" id="cd00761">
    <property type="entry name" value="Glyco_tranf_GTA_type"/>
    <property type="match status" value="1"/>
</dbReference>